<evidence type="ECO:0000256" key="1">
    <source>
        <dbReference type="ARBA" id="ARBA00022553"/>
    </source>
</evidence>
<dbReference type="SMART" id="SM00448">
    <property type="entry name" value="REC"/>
    <property type="match status" value="1"/>
</dbReference>
<keyword evidence="7" id="KW-1185">Reference proteome</keyword>
<dbReference type="PROSITE" id="PS50043">
    <property type="entry name" value="HTH_LUXR_2"/>
    <property type="match status" value="1"/>
</dbReference>
<dbReference type="CDD" id="cd17535">
    <property type="entry name" value="REC_NarL-like"/>
    <property type="match status" value="1"/>
</dbReference>
<evidence type="ECO:0000256" key="2">
    <source>
        <dbReference type="ARBA" id="ARBA00023125"/>
    </source>
</evidence>
<name>W9VER3_9GAMM</name>
<reference evidence="6 7" key="1">
    <citation type="submission" date="2012-11" db="EMBL/GenBank/DDBJ databases">
        <title>Genome assembly of Thiorhodococcus sp. AK35.</title>
        <authorList>
            <person name="Nupur N."/>
            <person name="Khatri I."/>
            <person name="Subramanian S."/>
            <person name="Pinnaka A."/>
        </authorList>
    </citation>
    <scope>NUCLEOTIDE SEQUENCE [LARGE SCALE GENOMIC DNA]</scope>
    <source>
        <strain evidence="6 7">AK35</strain>
    </source>
</reference>
<keyword evidence="1 3" id="KW-0597">Phosphoprotein</keyword>
<dbReference type="InterPro" id="IPR001789">
    <property type="entry name" value="Sig_transdc_resp-reg_receiver"/>
</dbReference>
<dbReference type="InterPro" id="IPR039420">
    <property type="entry name" value="WalR-like"/>
</dbReference>
<organism evidence="6 7">
    <name type="scientific">Imhoffiella purpurea</name>
    <dbReference type="NCBI Taxonomy" id="1249627"/>
    <lineage>
        <taxon>Bacteria</taxon>
        <taxon>Pseudomonadati</taxon>
        <taxon>Pseudomonadota</taxon>
        <taxon>Gammaproteobacteria</taxon>
        <taxon>Chromatiales</taxon>
        <taxon>Chromatiaceae</taxon>
        <taxon>Imhoffiella</taxon>
    </lineage>
</organism>
<sequence>MRVVLADDHAIVRQGLASLLRAEPDIELVGEVGDGEDAWQAIGDSKPDIAVLDLAMPGATGIEIARRVESAGLATRILLLTMYEDPATALDAERAGVAGYVLKASLFDELILGVRLVAAGGTFMSPAIAGKLRPLRCDRHPTVTLSPREREVVRLLSQGLHSKEIARILSISPGTVDTYRKRLMQKLDVHSVAEVVRWAAESGGTL</sequence>
<dbReference type="GO" id="GO:0000160">
    <property type="term" value="P:phosphorelay signal transduction system"/>
    <property type="evidence" value="ECO:0007669"/>
    <property type="project" value="InterPro"/>
</dbReference>
<gene>
    <name evidence="6" type="ORF">D779_2673</name>
</gene>
<proteinExistence type="predicted"/>
<dbReference type="GO" id="GO:0006355">
    <property type="term" value="P:regulation of DNA-templated transcription"/>
    <property type="evidence" value="ECO:0007669"/>
    <property type="project" value="InterPro"/>
</dbReference>
<feature type="domain" description="HTH luxR-type" evidence="4">
    <location>
        <begin position="138"/>
        <end position="203"/>
    </location>
</feature>
<dbReference type="PROSITE" id="PS50110">
    <property type="entry name" value="RESPONSE_REGULATORY"/>
    <property type="match status" value="1"/>
</dbReference>
<dbReference type="Pfam" id="PF00072">
    <property type="entry name" value="Response_reg"/>
    <property type="match status" value="1"/>
</dbReference>
<dbReference type="PANTHER" id="PTHR43214:SF43">
    <property type="entry name" value="TWO-COMPONENT RESPONSE REGULATOR"/>
    <property type="match status" value="1"/>
</dbReference>
<dbReference type="PANTHER" id="PTHR43214">
    <property type="entry name" value="TWO-COMPONENT RESPONSE REGULATOR"/>
    <property type="match status" value="1"/>
</dbReference>
<dbReference type="SMART" id="SM00421">
    <property type="entry name" value="HTH_LUXR"/>
    <property type="match status" value="1"/>
</dbReference>
<dbReference type="CDD" id="cd06170">
    <property type="entry name" value="LuxR_C_like"/>
    <property type="match status" value="1"/>
</dbReference>
<dbReference type="InterPro" id="IPR058245">
    <property type="entry name" value="NreC/VraR/RcsB-like_REC"/>
</dbReference>
<dbReference type="Gene3D" id="3.40.50.2300">
    <property type="match status" value="1"/>
</dbReference>
<evidence type="ECO:0000313" key="6">
    <source>
        <dbReference type="EMBL" id="EXJ14532.1"/>
    </source>
</evidence>
<dbReference type="InterPro" id="IPR000792">
    <property type="entry name" value="Tscrpt_reg_LuxR_C"/>
</dbReference>
<evidence type="ECO:0000313" key="7">
    <source>
        <dbReference type="Proteomes" id="UP000019460"/>
    </source>
</evidence>
<protein>
    <submittedName>
        <fullName evidence="6">Two component transcriptional regulator, LuxR family</fullName>
    </submittedName>
</protein>
<feature type="domain" description="Response regulatory" evidence="5">
    <location>
        <begin position="2"/>
        <end position="118"/>
    </location>
</feature>
<evidence type="ECO:0000256" key="3">
    <source>
        <dbReference type="PROSITE-ProRule" id="PRU00169"/>
    </source>
</evidence>
<accession>W9VER3</accession>
<dbReference type="STRING" id="1249627.D779_2673"/>
<dbReference type="SUPFAM" id="SSF46894">
    <property type="entry name" value="C-terminal effector domain of the bipartite response regulators"/>
    <property type="match status" value="1"/>
</dbReference>
<comment type="caution">
    <text evidence="6">The sequence shown here is derived from an EMBL/GenBank/DDBJ whole genome shotgun (WGS) entry which is preliminary data.</text>
</comment>
<dbReference type="EMBL" id="AONC01000040">
    <property type="protein sequence ID" value="EXJ14532.1"/>
    <property type="molecule type" value="Genomic_DNA"/>
</dbReference>
<evidence type="ECO:0000259" key="5">
    <source>
        <dbReference type="PROSITE" id="PS50110"/>
    </source>
</evidence>
<dbReference type="AlphaFoldDB" id="W9VER3"/>
<dbReference type="SUPFAM" id="SSF52172">
    <property type="entry name" value="CheY-like"/>
    <property type="match status" value="1"/>
</dbReference>
<dbReference type="GO" id="GO:0003677">
    <property type="term" value="F:DNA binding"/>
    <property type="evidence" value="ECO:0007669"/>
    <property type="project" value="UniProtKB-KW"/>
</dbReference>
<dbReference type="InterPro" id="IPR011006">
    <property type="entry name" value="CheY-like_superfamily"/>
</dbReference>
<dbReference type="PRINTS" id="PR00038">
    <property type="entry name" value="HTHLUXR"/>
</dbReference>
<dbReference type="Proteomes" id="UP000019460">
    <property type="component" value="Unassembled WGS sequence"/>
</dbReference>
<dbReference type="eggNOG" id="COG2197">
    <property type="taxonomic scope" value="Bacteria"/>
</dbReference>
<keyword evidence="2" id="KW-0238">DNA-binding</keyword>
<dbReference type="InterPro" id="IPR016032">
    <property type="entry name" value="Sig_transdc_resp-reg_C-effctor"/>
</dbReference>
<feature type="modified residue" description="4-aspartylphosphate" evidence="3">
    <location>
        <position position="53"/>
    </location>
</feature>
<dbReference type="Pfam" id="PF00196">
    <property type="entry name" value="GerE"/>
    <property type="match status" value="1"/>
</dbReference>
<evidence type="ECO:0000259" key="4">
    <source>
        <dbReference type="PROSITE" id="PS50043"/>
    </source>
</evidence>
<dbReference type="PROSITE" id="PS00622">
    <property type="entry name" value="HTH_LUXR_1"/>
    <property type="match status" value="1"/>
</dbReference>